<keyword evidence="1" id="KW-1133">Transmembrane helix</keyword>
<feature type="transmembrane region" description="Helical" evidence="1">
    <location>
        <begin position="135"/>
        <end position="152"/>
    </location>
</feature>
<comment type="caution">
    <text evidence="2">The sequence shown here is derived from an EMBL/GenBank/DDBJ whole genome shotgun (WGS) entry which is preliminary data.</text>
</comment>
<feature type="transmembrane region" description="Helical" evidence="1">
    <location>
        <begin position="158"/>
        <end position="176"/>
    </location>
</feature>
<feature type="transmembrane region" description="Helical" evidence="1">
    <location>
        <begin position="48"/>
        <end position="71"/>
    </location>
</feature>
<evidence type="ECO:0000256" key="1">
    <source>
        <dbReference type="SAM" id="Phobius"/>
    </source>
</evidence>
<gene>
    <name evidence="2" type="ORF">ACFO4N_06595</name>
</gene>
<protein>
    <submittedName>
        <fullName evidence="2">Uncharacterized protein</fullName>
    </submittedName>
</protein>
<accession>A0ABV9GLG8</accession>
<keyword evidence="1" id="KW-0812">Transmembrane</keyword>
<reference evidence="3" key="1">
    <citation type="journal article" date="2019" name="Int. J. Syst. Evol. Microbiol.">
        <title>The Global Catalogue of Microorganisms (GCM) 10K type strain sequencing project: providing services to taxonomists for standard genome sequencing and annotation.</title>
        <authorList>
            <consortium name="The Broad Institute Genomics Platform"/>
            <consortium name="The Broad Institute Genome Sequencing Center for Infectious Disease"/>
            <person name="Wu L."/>
            <person name="Ma J."/>
        </authorList>
    </citation>
    <scope>NUCLEOTIDE SEQUENCE [LARGE SCALE GENOMIC DNA]</scope>
    <source>
        <strain evidence="3">CGMCC 1.16306</strain>
    </source>
</reference>
<feature type="transmembrane region" description="Helical" evidence="1">
    <location>
        <begin position="111"/>
        <end position="128"/>
    </location>
</feature>
<feature type="transmembrane region" description="Helical" evidence="1">
    <location>
        <begin position="21"/>
        <end position="42"/>
    </location>
</feature>
<keyword evidence="3" id="KW-1185">Reference proteome</keyword>
<dbReference type="RefSeq" id="WP_376845390.1">
    <property type="nucleotide sequence ID" value="NZ_JBHSFW010000001.1"/>
</dbReference>
<sequence length="189" mass="21148">MKSIKVPAIFQELFGKTITLLDLWLTLFFSLVMTTLILVVTYSEWQSLAIWQALILIVLTIDITGGAVANFSSSTNLFYKENAKARVTFIIIHIQPVLIAWLFGAHYVMCLAVWAYTIVSAFIVNAIIAHPCQRIIGAGLTVFGIGLTLLLTMDQPTIILVILIIYMFKVIYGFSVDHEKNQKQSGDTF</sequence>
<dbReference type="EMBL" id="JBHSFW010000001">
    <property type="protein sequence ID" value="MFC4618399.1"/>
    <property type="molecule type" value="Genomic_DNA"/>
</dbReference>
<name>A0ABV9GLG8_9BACL</name>
<evidence type="ECO:0000313" key="3">
    <source>
        <dbReference type="Proteomes" id="UP001596022"/>
    </source>
</evidence>
<proteinExistence type="predicted"/>
<dbReference type="Proteomes" id="UP001596022">
    <property type="component" value="Unassembled WGS sequence"/>
</dbReference>
<keyword evidence="1" id="KW-0472">Membrane</keyword>
<feature type="transmembrane region" description="Helical" evidence="1">
    <location>
        <begin position="83"/>
        <end position="105"/>
    </location>
</feature>
<organism evidence="2 3">
    <name type="scientific">Camelliibacillus cellulosilyticus</name>
    <dbReference type="NCBI Taxonomy" id="2174486"/>
    <lineage>
        <taxon>Bacteria</taxon>
        <taxon>Bacillati</taxon>
        <taxon>Bacillota</taxon>
        <taxon>Bacilli</taxon>
        <taxon>Bacillales</taxon>
        <taxon>Sporolactobacillaceae</taxon>
        <taxon>Camelliibacillus</taxon>
    </lineage>
</organism>
<evidence type="ECO:0000313" key="2">
    <source>
        <dbReference type="EMBL" id="MFC4618399.1"/>
    </source>
</evidence>